<feature type="domain" description="Tim44-like" evidence="1">
    <location>
        <begin position="158"/>
        <end position="290"/>
    </location>
</feature>
<dbReference type="InterPro" id="IPR032710">
    <property type="entry name" value="NTF2-like_dom_sf"/>
</dbReference>
<proteinExistence type="predicted"/>
<name>A0A327N5P8_PSEFL</name>
<dbReference type="PANTHER" id="PTHR41542">
    <property type="entry name" value="BLL5807 PROTEIN"/>
    <property type="match status" value="1"/>
</dbReference>
<dbReference type="AlphaFoldDB" id="A0A327N5P8"/>
<gene>
    <name evidence="2" type="ORF">CFN16_27900</name>
</gene>
<dbReference type="SMART" id="SM00978">
    <property type="entry name" value="Tim44"/>
    <property type="match status" value="1"/>
</dbReference>
<dbReference type="InterPro" id="IPR007379">
    <property type="entry name" value="Tim44-like_dom"/>
</dbReference>
<accession>A0A327N5P8</accession>
<dbReference type="EMBL" id="CP022313">
    <property type="protein sequence ID" value="AXJ07824.1"/>
    <property type="molecule type" value="Genomic_DNA"/>
</dbReference>
<dbReference type="SUPFAM" id="SSF54427">
    <property type="entry name" value="NTF2-like"/>
    <property type="match status" value="1"/>
</dbReference>
<dbReference type="Gene3D" id="3.10.450.240">
    <property type="match status" value="1"/>
</dbReference>
<dbReference type="RefSeq" id="WP_007954246.1">
    <property type="nucleotide sequence ID" value="NZ_CP022313.1"/>
</dbReference>
<evidence type="ECO:0000313" key="3">
    <source>
        <dbReference type="Proteomes" id="UP000254535"/>
    </source>
</evidence>
<reference evidence="2 3" key="1">
    <citation type="submission" date="2017-07" db="EMBL/GenBank/DDBJ databases">
        <title>Genome sequence of Pseudomonas NEP1.</title>
        <authorList>
            <person name="Nascimento F.X."/>
        </authorList>
    </citation>
    <scope>NUCLEOTIDE SEQUENCE [LARGE SCALE GENOMIC DNA]</scope>
    <source>
        <strain evidence="2 3">NEP1</strain>
    </source>
</reference>
<dbReference type="Proteomes" id="UP000254535">
    <property type="component" value="Chromosome"/>
</dbReference>
<evidence type="ECO:0000313" key="2">
    <source>
        <dbReference type="EMBL" id="AXJ07824.1"/>
    </source>
</evidence>
<protein>
    <recommendedName>
        <fullName evidence="1">Tim44-like domain-containing protein</fullName>
    </recommendedName>
</protein>
<sequence length="292" mass="31133">MKRFLSIAMALCIGLTMSLDANAKRFGGGKSAGAAPTHQTSQMAPSSPGMGGAAATAGAAGAAGAAAKAGGASKWLGPLAGIAAGGLLASMFMGGGFEGMQFFDILIMAVIAFVIFRFIAARRRKQQEQFAPAGAPMQREVFEQKPAAMGSIFGGSAAPAAARPVINAPAWFNEQRFLEAARSHFQALQQHWDANEMDKIAEFVTPQMFEFLKRERAELGDAFQSTYIDNLQVQLDGVDDRADKTIATLTFNGVSKTSRFDQQGEVFSESWNMERPQGDNQPWLVAGIRQNG</sequence>
<organism evidence="2 3">
    <name type="scientific">Pseudomonas fluorescens</name>
    <dbReference type="NCBI Taxonomy" id="294"/>
    <lineage>
        <taxon>Bacteria</taxon>
        <taxon>Pseudomonadati</taxon>
        <taxon>Pseudomonadota</taxon>
        <taxon>Gammaproteobacteria</taxon>
        <taxon>Pseudomonadales</taxon>
        <taxon>Pseudomonadaceae</taxon>
        <taxon>Pseudomonas</taxon>
    </lineage>
</organism>
<evidence type="ECO:0000259" key="1">
    <source>
        <dbReference type="SMART" id="SM00978"/>
    </source>
</evidence>
<dbReference type="Pfam" id="PF04280">
    <property type="entry name" value="Tim44"/>
    <property type="match status" value="1"/>
</dbReference>
<dbReference type="PANTHER" id="PTHR41542:SF1">
    <property type="entry name" value="BLL5807 PROTEIN"/>
    <property type="match status" value="1"/>
</dbReference>